<dbReference type="EMBL" id="JAIWYP010000008">
    <property type="protein sequence ID" value="KAH3791114.1"/>
    <property type="molecule type" value="Genomic_DNA"/>
</dbReference>
<keyword evidence="1" id="KW-0732">Signal</keyword>
<dbReference type="FunFam" id="2.60.120.740:FF:000001">
    <property type="entry name" value="Adhesion G protein-coupled receptor L2"/>
    <property type="match status" value="1"/>
</dbReference>
<feature type="signal peptide" evidence="1">
    <location>
        <begin position="1"/>
        <end position="21"/>
    </location>
</feature>
<dbReference type="AlphaFoldDB" id="A0A9D4F4E8"/>
<evidence type="ECO:0000259" key="2">
    <source>
        <dbReference type="PROSITE" id="PS50228"/>
    </source>
</evidence>
<protein>
    <recommendedName>
        <fullName evidence="2">SUEL-type lectin domain-containing protein</fullName>
    </recommendedName>
</protein>
<dbReference type="Proteomes" id="UP000828390">
    <property type="component" value="Unassembled WGS sequence"/>
</dbReference>
<evidence type="ECO:0000256" key="1">
    <source>
        <dbReference type="SAM" id="SignalP"/>
    </source>
</evidence>
<organism evidence="3 4">
    <name type="scientific">Dreissena polymorpha</name>
    <name type="common">Zebra mussel</name>
    <name type="synonym">Mytilus polymorpha</name>
    <dbReference type="NCBI Taxonomy" id="45954"/>
    <lineage>
        <taxon>Eukaryota</taxon>
        <taxon>Metazoa</taxon>
        <taxon>Spiralia</taxon>
        <taxon>Lophotrochozoa</taxon>
        <taxon>Mollusca</taxon>
        <taxon>Bivalvia</taxon>
        <taxon>Autobranchia</taxon>
        <taxon>Heteroconchia</taxon>
        <taxon>Euheterodonta</taxon>
        <taxon>Imparidentia</taxon>
        <taxon>Neoheterodontei</taxon>
        <taxon>Myida</taxon>
        <taxon>Dreissenoidea</taxon>
        <taxon>Dreissenidae</taxon>
        <taxon>Dreissena</taxon>
    </lineage>
</organism>
<dbReference type="InterPro" id="IPR000922">
    <property type="entry name" value="Lectin_gal-bd_dom"/>
</dbReference>
<dbReference type="Gene3D" id="2.60.120.740">
    <property type="match status" value="1"/>
</dbReference>
<proteinExistence type="predicted"/>
<dbReference type="PANTHER" id="PTHR46780">
    <property type="entry name" value="PROTEIN EVA-1"/>
    <property type="match status" value="1"/>
</dbReference>
<dbReference type="Pfam" id="PF02140">
    <property type="entry name" value="SUEL_Lectin"/>
    <property type="match status" value="1"/>
</dbReference>
<dbReference type="InterPro" id="IPR043159">
    <property type="entry name" value="Lectin_gal-bd_sf"/>
</dbReference>
<feature type="chain" id="PRO_5039414580" description="SUEL-type lectin domain-containing protein" evidence="1">
    <location>
        <begin position="22"/>
        <end position="115"/>
    </location>
</feature>
<reference evidence="3" key="2">
    <citation type="submission" date="2020-11" db="EMBL/GenBank/DDBJ databases">
        <authorList>
            <person name="McCartney M.A."/>
            <person name="Auch B."/>
            <person name="Kono T."/>
            <person name="Mallez S."/>
            <person name="Becker A."/>
            <person name="Gohl D.M."/>
            <person name="Silverstein K.A.T."/>
            <person name="Koren S."/>
            <person name="Bechman K.B."/>
            <person name="Herman A."/>
            <person name="Abrahante J.E."/>
            <person name="Garbe J."/>
        </authorList>
    </citation>
    <scope>NUCLEOTIDE SEQUENCE</scope>
    <source>
        <strain evidence="3">Duluth1</strain>
        <tissue evidence="3">Whole animal</tissue>
    </source>
</reference>
<comment type="caution">
    <text evidence="3">The sequence shown here is derived from an EMBL/GenBank/DDBJ whole genome shotgun (WGS) entry which is preliminary data.</text>
</comment>
<accession>A0A9D4F4E8</accession>
<dbReference type="GO" id="GO:0030246">
    <property type="term" value="F:carbohydrate binding"/>
    <property type="evidence" value="ECO:0007669"/>
    <property type="project" value="InterPro"/>
</dbReference>
<sequence>MTFNFTAVLLSLACLSQVALGSVIVCEHSTLYLSCPFYQRIYVGTANYGRTRGKSICDSSSTPNHRVYCGSHTSTSIVQRMCNGKNLCNVPATNRVFGDPCRGIFKYLEVQYACF</sequence>
<name>A0A9D4F4E8_DREPO</name>
<keyword evidence="4" id="KW-1185">Reference proteome</keyword>
<reference evidence="3" key="1">
    <citation type="journal article" date="2019" name="bioRxiv">
        <title>The Genome of the Zebra Mussel, Dreissena polymorpha: A Resource for Invasive Species Research.</title>
        <authorList>
            <person name="McCartney M.A."/>
            <person name="Auch B."/>
            <person name="Kono T."/>
            <person name="Mallez S."/>
            <person name="Zhang Y."/>
            <person name="Obille A."/>
            <person name="Becker A."/>
            <person name="Abrahante J.E."/>
            <person name="Garbe J."/>
            <person name="Badalamenti J.P."/>
            <person name="Herman A."/>
            <person name="Mangelson H."/>
            <person name="Liachko I."/>
            <person name="Sullivan S."/>
            <person name="Sone E.D."/>
            <person name="Koren S."/>
            <person name="Silverstein K.A.T."/>
            <person name="Beckman K.B."/>
            <person name="Gohl D.M."/>
        </authorList>
    </citation>
    <scope>NUCLEOTIDE SEQUENCE</scope>
    <source>
        <strain evidence="3">Duluth1</strain>
        <tissue evidence="3">Whole animal</tissue>
    </source>
</reference>
<evidence type="ECO:0000313" key="4">
    <source>
        <dbReference type="Proteomes" id="UP000828390"/>
    </source>
</evidence>
<gene>
    <name evidence="3" type="ORF">DPMN_169326</name>
</gene>
<dbReference type="CDD" id="cd22827">
    <property type="entry name" value="Gal_Rha_Lectin_SUL-I-like"/>
    <property type="match status" value="1"/>
</dbReference>
<dbReference type="PROSITE" id="PS50228">
    <property type="entry name" value="SUEL_LECTIN"/>
    <property type="match status" value="1"/>
</dbReference>
<feature type="domain" description="SUEL-type lectin" evidence="2">
    <location>
        <begin position="25"/>
        <end position="115"/>
    </location>
</feature>
<evidence type="ECO:0000313" key="3">
    <source>
        <dbReference type="EMBL" id="KAH3791114.1"/>
    </source>
</evidence>